<proteinExistence type="predicted"/>
<protein>
    <submittedName>
        <fullName evidence="2">Uncharacterized protein</fullName>
    </submittedName>
</protein>
<feature type="compositionally biased region" description="Acidic residues" evidence="1">
    <location>
        <begin position="1"/>
        <end position="17"/>
    </location>
</feature>
<dbReference type="EnsemblMetazoa" id="Aqu2.1.34505_001">
    <property type="protein sequence ID" value="Aqu2.1.34505_001"/>
    <property type="gene ID" value="Aqu2.1.34505"/>
</dbReference>
<dbReference type="InParanoid" id="A0A1X7V2M3"/>
<organism evidence="2">
    <name type="scientific">Amphimedon queenslandica</name>
    <name type="common">Sponge</name>
    <dbReference type="NCBI Taxonomy" id="400682"/>
    <lineage>
        <taxon>Eukaryota</taxon>
        <taxon>Metazoa</taxon>
        <taxon>Porifera</taxon>
        <taxon>Demospongiae</taxon>
        <taxon>Heteroscleromorpha</taxon>
        <taxon>Haplosclerida</taxon>
        <taxon>Niphatidae</taxon>
        <taxon>Amphimedon</taxon>
    </lineage>
</organism>
<accession>A0A1X7V2M3</accession>
<sequence length="123" mass="13628">MEDDSISDDEDFDDGGEPDNNGKFEISGFSGMSGDLPGDMEKEVHFPLNPLQPGPIYFLTPLMCEILGVCFEAIPQLLNFLVDESFLIGNGANAVISMVHYHLENHGFHSAIVHFQAENPMIW</sequence>
<evidence type="ECO:0000256" key="1">
    <source>
        <dbReference type="SAM" id="MobiDB-lite"/>
    </source>
</evidence>
<dbReference type="AlphaFoldDB" id="A0A1X7V2M3"/>
<feature type="region of interest" description="Disordered" evidence="1">
    <location>
        <begin position="1"/>
        <end position="38"/>
    </location>
</feature>
<name>A0A1X7V2M3_AMPQE</name>
<evidence type="ECO:0000313" key="2">
    <source>
        <dbReference type="EnsemblMetazoa" id="Aqu2.1.34505_001"/>
    </source>
</evidence>
<dbReference type="PANTHER" id="PTHR34415">
    <property type="entry name" value="INTEGRASE CATALYTIC DOMAIN-CONTAINING PROTEIN"/>
    <property type="match status" value="1"/>
</dbReference>
<dbReference type="PANTHER" id="PTHR34415:SF1">
    <property type="entry name" value="INTEGRASE CATALYTIC DOMAIN-CONTAINING PROTEIN"/>
    <property type="match status" value="1"/>
</dbReference>
<reference evidence="2" key="1">
    <citation type="submission" date="2017-05" db="UniProtKB">
        <authorList>
            <consortium name="EnsemblMetazoa"/>
        </authorList>
    </citation>
    <scope>IDENTIFICATION</scope>
</reference>